<dbReference type="UniPathway" id="UPA00074">
    <property type="reaction ID" value="UER00124"/>
</dbReference>
<dbReference type="Pfam" id="PF13522">
    <property type="entry name" value="GATase_6"/>
    <property type="match status" value="1"/>
</dbReference>
<keyword evidence="7" id="KW-0315">Glutamine amidotransferase</keyword>
<evidence type="ECO:0000256" key="3">
    <source>
        <dbReference type="ARBA" id="ARBA00011941"/>
    </source>
</evidence>
<dbReference type="EC" id="2.4.2.14" evidence="3 8"/>
<reference evidence="12 13" key="1">
    <citation type="journal article" date="2019" name="Front. Genet.">
        <title>Whole-Genome Sequencing of the Opportunistic Yeast Pathogen Candida inconspicua Uncovers Its Hybrid Origin.</title>
        <authorList>
            <person name="Mixao V."/>
            <person name="Hansen A.P."/>
            <person name="Saus E."/>
            <person name="Boekhout T."/>
            <person name="Lass-Florl C."/>
            <person name="Gabaldon T."/>
        </authorList>
    </citation>
    <scope>NUCLEOTIDE SEQUENCE [LARGE SCALE GENOMIC DNA]</scope>
    <source>
        <strain evidence="12 13">CBS 180</strain>
    </source>
</reference>
<gene>
    <name evidence="12" type="ORF">CANINC_002461</name>
</gene>
<keyword evidence="4 8" id="KW-0328">Glycosyltransferase</keyword>
<feature type="domain" description="Glutamine amidotransferase type-2" evidence="11">
    <location>
        <begin position="2"/>
        <end position="239"/>
    </location>
</feature>
<dbReference type="InterPro" id="IPR029057">
    <property type="entry name" value="PRTase-like"/>
</dbReference>
<feature type="binding site" evidence="10">
    <location>
        <position position="378"/>
    </location>
    <ligand>
        <name>Mg(2+)</name>
        <dbReference type="ChEBI" id="CHEBI:18420"/>
    </ligand>
</feature>
<evidence type="ECO:0000256" key="6">
    <source>
        <dbReference type="ARBA" id="ARBA00022755"/>
    </source>
</evidence>
<evidence type="ECO:0000256" key="1">
    <source>
        <dbReference type="ARBA" id="ARBA00005209"/>
    </source>
</evidence>
<accession>A0A4T0X169</accession>
<evidence type="ECO:0000256" key="9">
    <source>
        <dbReference type="PIRSR" id="PIRSR000485-1"/>
    </source>
</evidence>
<dbReference type="InterPro" id="IPR035584">
    <property type="entry name" value="PurF_N"/>
</dbReference>
<dbReference type="InterPro" id="IPR017932">
    <property type="entry name" value="GATase_2_dom"/>
</dbReference>
<dbReference type="InterPro" id="IPR029055">
    <property type="entry name" value="Ntn_hydrolases_N"/>
</dbReference>
<dbReference type="SUPFAM" id="SSF53271">
    <property type="entry name" value="PRTase-like"/>
    <property type="match status" value="1"/>
</dbReference>
<dbReference type="STRING" id="52247.A0A4T0X169"/>
<feature type="binding site" evidence="10">
    <location>
        <position position="377"/>
    </location>
    <ligand>
        <name>Mg(2+)</name>
        <dbReference type="ChEBI" id="CHEBI:18420"/>
    </ligand>
</feature>
<keyword evidence="6 8" id="KW-0658">Purine biosynthesis</keyword>
<evidence type="ECO:0000256" key="8">
    <source>
        <dbReference type="PIRNR" id="PIRNR000485"/>
    </source>
</evidence>
<name>A0A4T0X169_9ASCO</name>
<dbReference type="PROSITE" id="PS51278">
    <property type="entry name" value="GATASE_TYPE_2"/>
    <property type="match status" value="1"/>
</dbReference>
<dbReference type="CDD" id="cd06223">
    <property type="entry name" value="PRTases_typeI"/>
    <property type="match status" value="1"/>
</dbReference>
<evidence type="ECO:0000256" key="2">
    <source>
        <dbReference type="ARBA" id="ARBA00010138"/>
    </source>
</evidence>
<feature type="binding site" evidence="10">
    <location>
        <position position="315"/>
    </location>
    <ligand>
        <name>Mg(2+)</name>
        <dbReference type="ChEBI" id="CHEBI:18420"/>
    </ligand>
</feature>
<dbReference type="GO" id="GO:0046872">
    <property type="term" value="F:metal ion binding"/>
    <property type="evidence" value="ECO:0007669"/>
    <property type="project" value="UniProtKB-KW"/>
</dbReference>
<comment type="caution">
    <text evidence="12">The sequence shown here is derived from an EMBL/GenBank/DDBJ whole genome shotgun (WGS) entry which is preliminary data.</text>
</comment>
<dbReference type="HAMAP" id="MF_01931">
    <property type="entry name" value="PurF"/>
    <property type="match status" value="1"/>
</dbReference>
<dbReference type="Gene3D" id="3.40.50.2020">
    <property type="match status" value="1"/>
</dbReference>
<organism evidence="12 13">
    <name type="scientific">Pichia inconspicua</name>
    <dbReference type="NCBI Taxonomy" id="52247"/>
    <lineage>
        <taxon>Eukaryota</taxon>
        <taxon>Fungi</taxon>
        <taxon>Dikarya</taxon>
        <taxon>Ascomycota</taxon>
        <taxon>Saccharomycotina</taxon>
        <taxon>Pichiomycetes</taxon>
        <taxon>Pichiales</taxon>
        <taxon>Pichiaceae</taxon>
        <taxon>Pichia</taxon>
    </lineage>
</organism>
<dbReference type="OrthoDB" id="191723at2759"/>
<evidence type="ECO:0000256" key="7">
    <source>
        <dbReference type="ARBA" id="ARBA00022962"/>
    </source>
</evidence>
<dbReference type="GO" id="GO:0009113">
    <property type="term" value="P:purine nucleobase biosynthetic process"/>
    <property type="evidence" value="ECO:0007669"/>
    <property type="project" value="InterPro"/>
</dbReference>
<evidence type="ECO:0000313" key="13">
    <source>
        <dbReference type="Proteomes" id="UP000307173"/>
    </source>
</evidence>
<evidence type="ECO:0000256" key="5">
    <source>
        <dbReference type="ARBA" id="ARBA00022679"/>
    </source>
</evidence>
<comment type="pathway">
    <text evidence="1 8">Purine metabolism; IMP biosynthesis via de novo pathway; N(1)-(5-phospho-D-ribosyl)glycinamide from 5-phospho-alpha-D-ribose 1-diphosphate: step 1/2.</text>
</comment>
<dbReference type="Gene3D" id="3.60.20.10">
    <property type="entry name" value="Glutamine Phosphoribosylpyrophosphate, subunit 1, domain 1"/>
    <property type="match status" value="1"/>
</dbReference>
<dbReference type="InterPro" id="IPR000836">
    <property type="entry name" value="PRTase_dom"/>
</dbReference>
<comment type="similarity">
    <text evidence="2 8">In the C-terminal section; belongs to the purine/pyrimidine phosphoribosyltransferase family.</text>
</comment>
<dbReference type="AlphaFoldDB" id="A0A4T0X169"/>
<dbReference type="GO" id="GO:0004044">
    <property type="term" value="F:amidophosphoribosyltransferase activity"/>
    <property type="evidence" value="ECO:0007669"/>
    <property type="project" value="UniProtKB-EC"/>
</dbReference>
<feature type="active site" description="Nucleophile" evidence="9">
    <location>
        <position position="2"/>
    </location>
</feature>
<dbReference type="InterPro" id="IPR005854">
    <property type="entry name" value="PurF"/>
</dbReference>
<dbReference type="CDD" id="cd00715">
    <property type="entry name" value="GPATase_N"/>
    <property type="match status" value="1"/>
</dbReference>
<dbReference type="Proteomes" id="UP000307173">
    <property type="component" value="Unassembled WGS sequence"/>
</dbReference>
<dbReference type="PANTHER" id="PTHR11907">
    <property type="entry name" value="AMIDOPHOSPHORIBOSYLTRANSFERASE"/>
    <property type="match status" value="1"/>
</dbReference>
<dbReference type="PIRSF" id="PIRSF000485">
    <property type="entry name" value="Amd_phspho_trans"/>
    <property type="match status" value="1"/>
</dbReference>
<comment type="catalytic activity">
    <reaction evidence="8">
        <text>5-phospho-beta-D-ribosylamine + L-glutamate + diphosphate = 5-phospho-alpha-D-ribose 1-diphosphate + L-glutamine + H2O</text>
        <dbReference type="Rhea" id="RHEA:14905"/>
        <dbReference type="ChEBI" id="CHEBI:15377"/>
        <dbReference type="ChEBI" id="CHEBI:29985"/>
        <dbReference type="ChEBI" id="CHEBI:33019"/>
        <dbReference type="ChEBI" id="CHEBI:58017"/>
        <dbReference type="ChEBI" id="CHEBI:58359"/>
        <dbReference type="ChEBI" id="CHEBI:58681"/>
        <dbReference type="EC" id="2.4.2.14"/>
    </reaction>
</comment>
<evidence type="ECO:0000259" key="11">
    <source>
        <dbReference type="PROSITE" id="PS51278"/>
    </source>
</evidence>
<sequence length="552" mass="61596">MCGILAIISSDANVNVASELFDGSLYLQHRGQDAAGISTCGKGGRLYQCKGNGMARDVFTQERMQKLVGNMGIAHVRYPTAGSSSNSEAQPFYVNSPYGISLSHNGNLTNTFELKNYMDEVVHRHINTESDSELLLNLFAAELATYDKSRVNENDIFKALEGVFKKVKGGYACTAMLAGYGIIGFRDPNGIRPLLIGERLKEDGTRDYMLASESVVLKAHGYQVYRDILPGEAVIVTKTDMKPIFKQVVPMQSYTPDIFEYVYFARPDSVLDGISVYRSRLLMGEKLANKITKYYNNLNKLVTDEIDVVIPVPDTSRHSALQCAITLNVPYREGFIKNRYVGRTFIMPDQKQRQSSVRRKLNAMASEFYGKSVLLVDDSIVRGTTSKEIVLMAREAGAKKVYFASCSPIIGHNHIYGIDLADNKQLVGYNRSEDEISKVIGADRVFYQDLDDLIACCQRDDLIKGQELELALTPVVSRDDTIKSLIQRDDEIPQITGYEVGVFTGHYVTGDESDYMSRAEHARKLNERAKSGNELIDIKAPSEINMLNEGDY</sequence>
<evidence type="ECO:0000313" key="12">
    <source>
        <dbReference type="EMBL" id="TID28466.1"/>
    </source>
</evidence>
<evidence type="ECO:0000256" key="4">
    <source>
        <dbReference type="ARBA" id="ARBA00022676"/>
    </source>
</evidence>
<keyword evidence="5 8" id="KW-0808">Transferase</keyword>
<evidence type="ECO:0000256" key="10">
    <source>
        <dbReference type="PIRSR" id="PIRSR000485-2"/>
    </source>
</evidence>
<keyword evidence="10" id="KW-0460">Magnesium</keyword>
<dbReference type="SUPFAM" id="SSF56235">
    <property type="entry name" value="N-terminal nucleophile aminohydrolases (Ntn hydrolases)"/>
    <property type="match status" value="1"/>
</dbReference>
<dbReference type="GO" id="GO:0006189">
    <property type="term" value="P:'de novo' IMP biosynthetic process"/>
    <property type="evidence" value="ECO:0007669"/>
    <property type="project" value="UniProtKB-UniPathway"/>
</dbReference>
<dbReference type="NCBIfam" id="TIGR01134">
    <property type="entry name" value="purF"/>
    <property type="match status" value="1"/>
</dbReference>
<protein>
    <recommendedName>
        <fullName evidence="3 8">Amidophosphoribosyltransferase</fullName>
        <shortName evidence="8">ATase</shortName>
        <ecNumber evidence="3 8">2.4.2.14</ecNumber>
    </recommendedName>
    <alternativeName>
        <fullName evidence="8">Glutamine phosphoribosylpyrophosphate amidotransferase</fullName>
    </alternativeName>
</protein>
<proteinExistence type="inferred from homology"/>
<keyword evidence="13" id="KW-1185">Reference proteome</keyword>
<dbReference type="EMBL" id="SELW01000396">
    <property type="protein sequence ID" value="TID28466.1"/>
    <property type="molecule type" value="Genomic_DNA"/>
</dbReference>
<keyword evidence="10" id="KW-0479">Metal-binding</keyword>
<comment type="cofactor">
    <cofactor evidence="10">
        <name>Mg(2+)</name>
        <dbReference type="ChEBI" id="CHEBI:18420"/>
    </cofactor>
    <text evidence="10">Binds 1 Mg(2+) ion per subunit.</text>
</comment>